<accession>A0ABT1L4D1</accession>
<dbReference type="Pfam" id="PF09851">
    <property type="entry name" value="SHOCT"/>
    <property type="match status" value="1"/>
</dbReference>
<evidence type="ECO:0000256" key="2">
    <source>
        <dbReference type="ARBA" id="ARBA00022475"/>
    </source>
</evidence>
<dbReference type="InterPro" id="IPR018649">
    <property type="entry name" value="SHOCT"/>
</dbReference>
<keyword evidence="4 6" id="KW-1133">Transmembrane helix</keyword>
<evidence type="ECO:0000259" key="8">
    <source>
        <dbReference type="Pfam" id="PF13396"/>
    </source>
</evidence>
<feature type="domain" description="SHOCT" evidence="7">
    <location>
        <begin position="109"/>
        <end position="130"/>
    </location>
</feature>
<evidence type="ECO:0000259" key="7">
    <source>
        <dbReference type="Pfam" id="PF09851"/>
    </source>
</evidence>
<comment type="subcellular location">
    <subcellularLocation>
        <location evidence="1">Cell membrane</location>
        <topology evidence="1">Multi-pass membrane protein</topology>
    </subcellularLocation>
</comment>
<evidence type="ECO:0000256" key="5">
    <source>
        <dbReference type="ARBA" id="ARBA00023136"/>
    </source>
</evidence>
<comment type="caution">
    <text evidence="9">The sequence shown here is derived from an EMBL/GenBank/DDBJ whole genome shotgun (WGS) entry which is preliminary data.</text>
</comment>
<evidence type="ECO:0000256" key="1">
    <source>
        <dbReference type="ARBA" id="ARBA00004651"/>
    </source>
</evidence>
<name>A0ABT1L4D1_9ACTN</name>
<protein>
    <submittedName>
        <fullName evidence="9">SHOCT domain-containing protein</fullName>
    </submittedName>
</protein>
<keyword evidence="10" id="KW-1185">Reference proteome</keyword>
<dbReference type="InterPro" id="IPR027379">
    <property type="entry name" value="CLS_N"/>
</dbReference>
<evidence type="ECO:0000256" key="3">
    <source>
        <dbReference type="ARBA" id="ARBA00022692"/>
    </source>
</evidence>
<evidence type="ECO:0000313" key="9">
    <source>
        <dbReference type="EMBL" id="MCP3424283.1"/>
    </source>
</evidence>
<keyword evidence="3 6" id="KW-0812">Transmembrane</keyword>
<dbReference type="Pfam" id="PF13396">
    <property type="entry name" value="PLDc_N"/>
    <property type="match status" value="1"/>
</dbReference>
<feature type="transmembrane region" description="Helical" evidence="6">
    <location>
        <begin position="12"/>
        <end position="29"/>
    </location>
</feature>
<feature type="transmembrane region" description="Helical" evidence="6">
    <location>
        <begin position="49"/>
        <end position="67"/>
    </location>
</feature>
<evidence type="ECO:0000256" key="4">
    <source>
        <dbReference type="ARBA" id="ARBA00022989"/>
    </source>
</evidence>
<dbReference type="Proteomes" id="UP001204524">
    <property type="component" value="Unassembled WGS sequence"/>
</dbReference>
<organism evidence="9 10">
    <name type="scientific">Nocardioides pinisoli</name>
    <dbReference type="NCBI Taxonomy" id="2950279"/>
    <lineage>
        <taxon>Bacteria</taxon>
        <taxon>Bacillati</taxon>
        <taxon>Actinomycetota</taxon>
        <taxon>Actinomycetes</taxon>
        <taxon>Propionibacteriales</taxon>
        <taxon>Nocardioidaceae</taxon>
        <taxon>Nocardioides</taxon>
    </lineage>
</organism>
<proteinExistence type="predicted"/>
<evidence type="ECO:0000313" key="10">
    <source>
        <dbReference type="Proteomes" id="UP001204524"/>
    </source>
</evidence>
<keyword evidence="2" id="KW-1003">Cell membrane</keyword>
<keyword evidence="5 6" id="KW-0472">Membrane</keyword>
<reference evidence="9 10" key="1">
    <citation type="submission" date="2022-06" db="EMBL/GenBank/DDBJ databases">
        <authorList>
            <person name="So Y."/>
        </authorList>
    </citation>
    <scope>NUCLEOTIDE SEQUENCE [LARGE SCALE GENOMIC DNA]</scope>
    <source>
        <strain evidence="9 10">STR3</strain>
    </source>
</reference>
<gene>
    <name evidence="9" type="ORF">NCI01_20980</name>
</gene>
<sequence length="131" mass="14599">MDSITSDFWDVLLWSFWFFIWIAALMVWFRCLVDLFSDDSLSGWGKAGWAIVLILVPWLGALIYVIARGRSMTQRQLASAEKMRADQEQYIKQVAGTGPTPADQISNGKALLDKGAITPAEFEALKAKALA</sequence>
<dbReference type="EMBL" id="JANARS010000013">
    <property type="protein sequence ID" value="MCP3424283.1"/>
    <property type="molecule type" value="Genomic_DNA"/>
</dbReference>
<dbReference type="RefSeq" id="WP_254183439.1">
    <property type="nucleotide sequence ID" value="NZ_JANARS010000013.1"/>
</dbReference>
<feature type="domain" description="Cardiolipin synthase N-terminal" evidence="8">
    <location>
        <begin position="20"/>
        <end position="68"/>
    </location>
</feature>
<evidence type="ECO:0000256" key="6">
    <source>
        <dbReference type="SAM" id="Phobius"/>
    </source>
</evidence>